<dbReference type="SUPFAM" id="SSF158235">
    <property type="entry name" value="SOCS box-like"/>
    <property type="match status" value="1"/>
</dbReference>
<evidence type="ECO:0000313" key="3">
    <source>
        <dbReference type="Proteomes" id="UP000008854"/>
    </source>
</evidence>
<keyword evidence="3" id="KW-1185">Reference proteome</keyword>
<proteinExistence type="predicted"/>
<dbReference type="Pfam" id="PF07525">
    <property type="entry name" value="SOCS_box"/>
    <property type="match status" value="1"/>
</dbReference>
<dbReference type="InterPro" id="IPR036036">
    <property type="entry name" value="SOCS_box-like_dom_sf"/>
</dbReference>
<evidence type="ECO:0000259" key="2">
    <source>
        <dbReference type="PROSITE" id="PS50225"/>
    </source>
</evidence>
<evidence type="ECO:0000256" key="1">
    <source>
        <dbReference type="SAM" id="MobiDB-lite"/>
    </source>
</evidence>
<reference evidence="3" key="1">
    <citation type="journal article" date="2012" name="PLoS Negl. Trop. Dis.">
        <title>A systematically improved high quality genome and transcriptome of the human blood fluke Schistosoma mansoni.</title>
        <authorList>
            <person name="Protasio A.V."/>
            <person name="Tsai I.J."/>
            <person name="Babbage A."/>
            <person name="Nichol S."/>
            <person name="Hunt M."/>
            <person name="Aslett M.A."/>
            <person name="De Silva N."/>
            <person name="Velarde G.S."/>
            <person name="Anderson T.J."/>
            <person name="Clark R.C."/>
            <person name="Davidson C."/>
            <person name="Dillon G.P."/>
            <person name="Holroyd N.E."/>
            <person name="LoVerde P.T."/>
            <person name="Lloyd C."/>
            <person name="McQuillan J."/>
            <person name="Oliveira G."/>
            <person name="Otto T.D."/>
            <person name="Parker-Manuel S.J."/>
            <person name="Quail M.A."/>
            <person name="Wilson R.A."/>
            <person name="Zerlotini A."/>
            <person name="Dunne D.W."/>
            <person name="Berriman M."/>
        </authorList>
    </citation>
    <scope>NUCLEOTIDE SEQUENCE [LARGE SCALE GENOMIC DNA]</scope>
    <source>
        <strain evidence="3">Puerto Rican</strain>
    </source>
</reference>
<dbReference type="Proteomes" id="UP000008854">
    <property type="component" value="Unassembled WGS sequence"/>
</dbReference>
<dbReference type="WBParaSite" id="Smp_015760.1">
    <property type="protein sequence ID" value="Smp_015760.1"/>
    <property type="gene ID" value="Smp_015760"/>
</dbReference>
<name>A0A3Q0KCP0_SCHMA</name>
<dbReference type="STRING" id="6183.A0A3Q0KCP0"/>
<dbReference type="PROSITE" id="PS50225">
    <property type="entry name" value="SOCS"/>
    <property type="match status" value="1"/>
</dbReference>
<dbReference type="GO" id="GO:0035556">
    <property type="term" value="P:intracellular signal transduction"/>
    <property type="evidence" value="ECO:0007669"/>
    <property type="project" value="InterPro"/>
</dbReference>
<dbReference type="InterPro" id="IPR001496">
    <property type="entry name" value="SOCS_box"/>
</dbReference>
<dbReference type="AlphaFoldDB" id="A0A3Q0KCP0"/>
<accession>A0A3Q0KCP0</accession>
<evidence type="ECO:0000313" key="4">
    <source>
        <dbReference type="WBParaSite" id="Smp_015760.1"/>
    </source>
</evidence>
<reference evidence="4" key="2">
    <citation type="submission" date="2018-12" db="UniProtKB">
        <authorList>
            <consortium name="WormBaseParasite"/>
        </authorList>
    </citation>
    <scope>IDENTIFICATION</scope>
    <source>
        <strain evidence="4">Puerto Rican</strain>
    </source>
</reference>
<feature type="domain" description="SOCS box" evidence="2">
    <location>
        <begin position="419"/>
        <end position="463"/>
    </location>
</feature>
<feature type="region of interest" description="Disordered" evidence="1">
    <location>
        <begin position="586"/>
        <end position="610"/>
    </location>
</feature>
<dbReference type="InParanoid" id="A0A3Q0KCP0"/>
<feature type="region of interest" description="Disordered" evidence="1">
    <location>
        <begin position="303"/>
        <end position="334"/>
    </location>
</feature>
<organism evidence="3 4">
    <name type="scientific">Schistosoma mansoni</name>
    <name type="common">Blood fluke</name>
    <dbReference type="NCBI Taxonomy" id="6183"/>
    <lineage>
        <taxon>Eukaryota</taxon>
        <taxon>Metazoa</taxon>
        <taxon>Spiralia</taxon>
        <taxon>Lophotrochozoa</taxon>
        <taxon>Platyhelminthes</taxon>
        <taxon>Trematoda</taxon>
        <taxon>Digenea</taxon>
        <taxon>Strigeidida</taxon>
        <taxon>Schistosomatoidea</taxon>
        <taxon>Schistosomatidae</taxon>
        <taxon>Schistosoma</taxon>
    </lineage>
</organism>
<dbReference type="SMART" id="SM00969">
    <property type="entry name" value="SOCS_box"/>
    <property type="match status" value="1"/>
</dbReference>
<protein>
    <submittedName>
        <fullName evidence="4">SOCS box domain-containing protein</fullName>
    </submittedName>
</protein>
<sequence>MSSNKKNRFTPIWITCFCIDSRSALLEDADRKLARSIQKGNLPAIERALKRIKQPLNNLTLTVKRRHLNTSYQCLINHQSNETIPFINFYQECSPVLWAIDCLQWNVLPLLSKFGLDMNRPQICRRWTYIYTSNNRSNTSPYRKFWTRGHYTYQSALDYFFASIYELIGEYKLNYHDLNEPNPLIFYLSHLSTILSKGVDVHRIDSVIIFNSLAISFNQYLYQYTNNHSFISDISENDDDNNNNNKSFIELIILKKLIENGFSQFEFMDYLYSYCNWFNILLCIICHPKIYLYNNNNNNNNNNNYNNNNYNNNNYSNNGDNNNNNNSNNNIKNNNSNNYNNNLSIIIKQSTLLLINLLILKCSLPNFNDFNESIENLHLHKIYTKCYNNNNNNENIINNEEFNKNLIKLYNLCKNFIYQPFSLKILCRNKIRKQIGGINFYKKTKKFNLPIKLIKFIQYINYEDLLCNNNNIPMEFIKLAQGEWIDRMNSTRYNNNSNNNNNEEYMNPLNRSNYVDQINHNHSTICCNNNNNNNNNEEYMNPLNRSNYRDPIIHNHCIEQENNNNNNNVLKRGRASERQHHIYQHRMNNDQNDKQSIRSTSAPLPRTIMI</sequence>
<feature type="compositionally biased region" description="Basic and acidic residues" evidence="1">
    <location>
        <begin position="587"/>
        <end position="596"/>
    </location>
</feature>